<proteinExistence type="predicted"/>
<dbReference type="InterPro" id="IPR033469">
    <property type="entry name" value="CYTH-like_dom_sf"/>
</dbReference>
<feature type="domain" description="VTC" evidence="1">
    <location>
        <begin position="27"/>
        <end position="233"/>
    </location>
</feature>
<dbReference type="Proteomes" id="UP000638043">
    <property type="component" value="Unassembled WGS sequence"/>
</dbReference>
<sequence>MNAAVAAAGFAPVPLEELVSEAALLTRVDRKYLLPEDHAAELLTLLSEGTRVLEIDGMRGFAYDSVYFDTPDHLAYRLTAQRRRRRFKLRTRTYLDTGGSFLELKTKSGRGTTVKRRIPYDAADRTRLTPDGSAYIAALLGEEGHDPALVARMRPSLGSRYRRTTLLLDCGSRATIDTELHWSCPSGDAIDLPGYAIVESKSAGRPNELDRLLWRAGHRPSGISKFGIGTAALRPELPDNKWSRTLRGPFAHN</sequence>
<organism evidence="2 3">
    <name type="scientific">Microbacterium nanhaiense</name>
    <dbReference type="NCBI Taxonomy" id="1301026"/>
    <lineage>
        <taxon>Bacteria</taxon>
        <taxon>Bacillati</taxon>
        <taxon>Actinomycetota</taxon>
        <taxon>Actinomycetes</taxon>
        <taxon>Micrococcales</taxon>
        <taxon>Microbacteriaceae</taxon>
        <taxon>Microbacterium</taxon>
    </lineage>
</organism>
<evidence type="ECO:0000313" key="3">
    <source>
        <dbReference type="Proteomes" id="UP000638043"/>
    </source>
</evidence>
<evidence type="ECO:0000313" key="2">
    <source>
        <dbReference type="EMBL" id="GGO59988.1"/>
    </source>
</evidence>
<dbReference type="InterPro" id="IPR018966">
    <property type="entry name" value="VTC_domain"/>
</dbReference>
<accession>A0ABQ2MX61</accession>
<evidence type="ECO:0000259" key="1">
    <source>
        <dbReference type="Pfam" id="PF09359"/>
    </source>
</evidence>
<dbReference type="SUPFAM" id="SSF55154">
    <property type="entry name" value="CYTH-like phosphatases"/>
    <property type="match status" value="1"/>
</dbReference>
<protein>
    <submittedName>
        <fullName evidence="2">VTC domain-containing protein</fullName>
    </submittedName>
</protein>
<comment type="caution">
    <text evidence="2">The sequence shown here is derived from an EMBL/GenBank/DDBJ whole genome shotgun (WGS) entry which is preliminary data.</text>
</comment>
<name>A0ABQ2MX61_9MICO</name>
<dbReference type="InterPro" id="IPR042267">
    <property type="entry name" value="VTC_sf"/>
</dbReference>
<dbReference type="CDD" id="cd07750">
    <property type="entry name" value="PolyPPase_VTC_like"/>
    <property type="match status" value="1"/>
</dbReference>
<reference evidence="3" key="1">
    <citation type="journal article" date="2019" name="Int. J. Syst. Evol. Microbiol.">
        <title>The Global Catalogue of Microorganisms (GCM) 10K type strain sequencing project: providing services to taxonomists for standard genome sequencing and annotation.</title>
        <authorList>
            <consortium name="The Broad Institute Genomics Platform"/>
            <consortium name="The Broad Institute Genome Sequencing Center for Infectious Disease"/>
            <person name="Wu L."/>
            <person name="Ma J."/>
        </authorList>
    </citation>
    <scope>NUCLEOTIDE SEQUENCE [LARGE SCALE GENOMIC DNA]</scope>
    <source>
        <strain evidence="3">CGMCC 4.7181</strain>
    </source>
</reference>
<dbReference type="Pfam" id="PF09359">
    <property type="entry name" value="VTC"/>
    <property type="match status" value="1"/>
</dbReference>
<dbReference type="RefSeq" id="WP_188699739.1">
    <property type="nucleotide sequence ID" value="NZ_BMMQ01000001.1"/>
</dbReference>
<keyword evidence="3" id="KW-1185">Reference proteome</keyword>
<dbReference type="Gene3D" id="3.20.100.30">
    <property type="entry name" value="VTC, catalytic tunnel domain"/>
    <property type="match status" value="1"/>
</dbReference>
<dbReference type="EMBL" id="BMMQ01000001">
    <property type="protein sequence ID" value="GGO59988.1"/>
    <property type="molecule type" value="Genomic_DNA"/>
</dbReference>
<gene>
    <name evidence="2" type="ORF">GCM10010910_04280</name>
</gene>